<dbReference type="RefSeq" id="WP_169019234.1">
    <property type="nucleotide sequence ID" value="NZ_JABBMT010000005.1"/>
</dbReference>
<dbReference type="AlphaFoldDB" id="A0A7Y0HCK8"/>
<comment type="caution">
    <text evidence="2">The sequence shown here is derived from an EMBL/GenBank/DDBJ whole genome shotgun (WGS) entry which is preliminary data.</text>
</comment>
<evidence type="ECO:0000313" key="3">
    <source>
        <dbReference type="Proteomes" id="UP000570493"/>
    </source>
</evidence>
<evidence type="ECO:0000256" key="1">
    <source>
        <dbReference type="ARBA" id="ARBA00006046"/>
    </source>
</evidence>
<dbReference type="InterPro" id="IPR036188">
    <property type="entry name" value="FAD/NAD-bd_sf"/>
</dbReference>
<evidence type="ECO:0000313" key="2">
    <source>
        <dbReference type="EMBL" id="NMM40149.1"/>
    </source>
</evidence>
<dbReference type="SUPFAM" id="SSF51905">
    <property type="entry name" value="FAD/NAD(P)-binding domain"/>
    <property type="match status" value="1"/>
</dbReference>
<protein>
    <submittedName>
        <fullName evidence="2">NAD-binding protein</fullName>
    </submittedName>
</protein>
<dbReference type="Pfam" id="PF13450">
    <property type="entry name" value="NAD_binding_8"/>
    <property type="match status" value="1"/>
</dbReference>
<dbReference type="Proteomes" id="UP000570493">
    <property type="component" value="Unassembled WGS sequence"/>
</dbReference>
<gene>
    <name evidence="2" type="ORF">HHO47_04630</name>
</gene>
<name>A0A7Y0HCK8_9GAMM</name>
<organism evidence="2 3">
    <name type="scientific">Pseudoalteromonas arctica</name>
    <dbReference type="NCBI Taxonomy" id="394751"/>
    <lineage>
        <taxon>Bacteria</taxon>
        <taxon>Pseudomonadati</taxon>
        <taxon>Pseudomonadota</taxon>
        <taxon>Gammaproteobacteria</taxon>
        <taxon>Alteromonadales</taxon>
        <taxon>Pseudoalteromonadaceae</taxon>
        <taxon>Pseudoalteromonas</taxon>
    </lineage>
</organism>
<keyword evidence="3" id="KW-1185">Reference proteome</keyword>
<accession>A0A7Y0HCK8</accession>
<dbReference type="EMBL" id="JABBMT010000005">
    <property type="protein sequence ID" value="NMM40149.1"/>
    <property type="molecule type" value="Genomic_DNA"/>
</dbReference>
<comment type="similarity">
    <text evidence="1">Belongs to the carotenoid/retinoid oxidoreductase family.</text>
</comment>
<proteinExistence type="inferred from homology"/>
<reference evidence="2" key="1">
    <citation type="submission" date="2020-04" db="EMBL/GenBank/DDBJ databases">
        <title>Genome Sequencing for Pseudoaltermonas arctica.</title>
        <authorList>
            <person name="Elkins N.S."/>
        </authorList>
    </citation>
    <scope>NUCLEOTIDE SEQUENCE [LARGE SCALE GENOMIC DNA]</scope>
    <source>
        <strain evidence="2">NEC-BIFX-2020_0012</strain>
    </source>
</reference>
<dbReference type="PANTHER" id="PTHR43734:SF1">
    <property type="entry name" value="PHYTOENE DESATURASE"/>
    <property type="match status" value="1"/>
</dbReference>
<dbReference type="PANTHER" id="PTHR43734">
    <property type="entry name" value="PHYTOENE DESATURASE"/>
    <property type="match status" value="1"/>
</dbReference>
<sequence>MRNSAIVVGGGVCGLMAALLLKQSFKKVTIIEQSERVGGLFCSIKDELGAYYDMGSHIPNATGIEALDTLLFGELENRDYYWHVIEKLQSGNYFAGEWDLNSPFPDSHKLPSEEYYQGCAELIQATSSSGSSLILPYCEETLGKTFTQHIIKPILYKLYGKHTDLNTLTVAAGLFGFTRILAFEPDVANALKNIPIFDAKIGYQTLAHFHERQTKDNSKTPNYFYPLENKGIEAWVEYLVTKLKSAGVEIVLSSSIEKIETNGRQITGVKLINKTEVLDCQLLFWSAPPFIALKALGLPLIYNKPELRTAIVFHLNFDLLLLDQKSHYLWVWDHQTDIFRLTLYPNLSTKSQHANLSAEILCRPEEVEQYDVDEIVNTLKKMQVVGQDATCISHIKQVIHGTFPVPTLEFEKNNQANFDTLKNSVDNIIISGRSGGKQWRQADVLVAAYNDINNYLSTE</sequence>
<dbReference type="Gene3D" id="3.50.50.60">
    <property type="entry name" value="FAD/NAD(P)-binding domain"/>
    <property type="match status" value="1"/>
</dbReference>